<evidence type="ECO:0000313" key="6">
    <source>
        <dbReference type="Proteomes" id="UP001443914"/>
    </source>
</evidence>
<dbReference type="FunFam" id="1.25.40.10:FF:000381">
    <property type="entry name" value="Pentatricopeptide repeat-containing protein"/>
    <property type="match status" value="1"/>
</dbReference>
<dbReference type="InterPro" id="IPR011990">
    <property type="entry name" value="TPR-like_helical_dom_sf"/>
</dbReference>
<dbReference type="FunFam" id="1.25.40.10:FF:000073">
    <property type="entry name" value="Pentatricopeptide repeat-containing protein chloroplastic"/>
    <property type="match status" value="1"/>
</dbReference>
<evidence type="ECO:0000256" key="2">
    <source>
        <dbReference type="ARBA" id="ARBA00022737"/>
    </source>
</evidence>
<comment type="caution">
    <text evidence="5">The sequence shown here is derived from an EMBL/GenBank/DDBJ whole genome shotgun (WGS) entry which is preliminary data.</text>
</comment>
<dbReference type="Pfam" id="PF01535">
    <property type="entry name" value="PPR"/>
    <property type="match status" value="2"/>
</dbReference>
<evidence type="ECO:0000259" key="4">
    <source>
        <dbReference type="Pfam" id="PF14432"/>
    </source>
</evidence>
<dbReference type="GO" id="GO:0009451">
    <property type="term" value="P:RNA modification"/>
    <property type="evidence" value="ECO:0007669"/>
    <property type="project" value="InterPro"/>
</dbReference>
<dbReference type="Pfam" id="PF14432">
    <property type="entry name" value="DYW_deaminase"/>
    <property type="match status" value="1"/>
</dbReference>
<dbReference type="InterPro" id="IPR032867">
    <property type="entry name" value="DYW_dom"/>
</dbReference>
<feature type="repeat" description="PPR" evidence="3">
    <location>
        <begin position="358"/>
        <end position="392"/>
    </location>
</feature>
<name>A0AAW1L012_SAPOF</name>
<keyword evidence="2" id="KW-0677">Repeat</keyword>
<dbReference type="InterPro" id="IPR046848">
    <property type="entry name" value="E_motif"/>
</dbReference>
<dbReference type="AlphaFoldDB" id="A0AAW1L012"/>
<feature type="domain" description="DYW" evidence="4">
    <location>
        <begin position="573"/>
        <end position="665"/>
    </location>
</feature>
<dbReference type="EMBL" id="JBDFQZ010000005">
    <property type="protein sequence ID" value="KAK9726538.1"/>
    <property type="molecule type" value="Genomic_DNA"/>
</dbReference>
<evidence type="ECO:0000256" key="1">
    <source>
        <dbReference type="ARBA" id="ARBA00006643"/>
    </source>
</evidence>
<keyword evidence="6" id="KW-1185">Reference proteome</keyword>
<comment type="similarity">
    <text evidence="1">Belongs to the PPR family. PCMP-H subfamily.</text>
</comment>
<dbReference type="PROSITE" id="PS51375">
    <property type="entry name" value="PPR"/>
    <property type="match status" value="3"/>
</dbReference>
<evidence type="ECO:0000256" key="3">
    <source>
        <dbReference type="PROSITE-ProRule" id="PRU00708"/>
    </source>
</evidence>
<organism evidence="5 6">
    <name type="scientific">Saponaria officinalis</name>
    <name type="common">Common soapwort</name>
    <name type="synonym">Lychnis saponaria</name>
    <dbReference type="NCBI Taxonomy" id="3572"/>
    <lineage>
        <taxon>Eukaryota</taxon>
        <taxon>Viridiplantae</taxon>
        <taxon>Streptophyta</taxon>
        <taxon>Embryophyta</taxon>
        <taxon>Tracheophyta</taxon>
        <taxon>Spermatophyta</taxon>
        <taxon>Magnoliopsida</taxon>
        <taxon>eudicotyledons</taxon>
        <taxon>Gunneridae</taxon>
        <taxon>Pentapetalae</taxon>
        <taxon>Caryophyllales</taxon>
        <taxon>Caryophyllaceae</taxon>
        <taxon>Caryophylleae</taxon>
        <taxon>Saponaria</taxon>
    </lineage>
</organism>
<dbReference type="InterPro" id="IPR002885">
    <property type="entry name" value="PPR_rpt"/>
</dbReference>
<reference evidence="5" key="1">
    <citation type="submission" date="2024-03" db="EMBL/GenBank/DDBJ databases">
        <title>WGS assembly of Saponaria officinalis var. Norfolk2.</title>
        <authorList>
            <person name="Jenkins J."/>
            <person name="Shu S."/>
            <person name="Grimwood J."/>
            <person name="Barry K."/>
            <person name="Goodstein D."/>
            <person name="Schmutz J."/>
            <person name="Leebens-Mack J."/>
            <person name="Osbourn A."/>
        </authorList>
    </citation>
    <scope>NUCLEOTIDE SEQUENCE [LARGE SCALE GENOMIC DNA]</scope>
    <source>
        <strain evidence="5">JIC</strain>
    </source>
</reference>
<dbReference type="Pfam" id="PF13041">
    <property type="entry name" value="PPR_2"/>
    <property type="match status" value="2"/>
</dbReference>
<feature type="repeat" description="PPR" evidence="3">
    <location>
        <begin position="257"/>
        <end position="291"/>
    </location>
</feature>
<evidence type="ECO:0000313" key="5">
    <source>
        <dbReference type="EMBL" id="KAK9726538.1"/>
    </source>
</evidence>
<dbReference type="PANTHER" id="PTHR47926">
    <property type="entry name" value="PENTATRICOPEPTIDE REPEAT-CONTAINING PROTEIN"/>
    <property type="match status" value="1"/>
</dbReference>
<gene>
    <name evidence="5" type="ORF">RND81_05G222300</name>
</gene>
<sequence>MLCELLLITNHNNKRLSMPSKCYLMFQLTFKKLHLSNYSIFFFNSPQLHLNHTNFHSFSSPLKNDYIDNNFTNCPSSRTNLFDKPTSVSYSTDYASLLRVCIKQRAFEPGKQIHARLCVSGEVSNVILATKLVDLYCNCSSLAYAHHLFDEMPKRNLFLWNVLIRGYAWDGPYDVSISLYRQLIEYGLVPDNFTFPFVLKACSSLSNVKVGRDIHEHVVRSGWENDVFVGAALIDMYAKCGCVESARVVFDKIVCRDVVLWNSMLAAYAHNGHPEDALCLCSQMAFANERPTVATLVTVISASADIAALPQGREIHGFCLRQGFGSQDKVLTALVDLYAKCGSVGVARRLFETLRDRRVVAWNTMISGYAMHGYAVDAISLFEEMIRQGYRPDHITFVGVLSACRHGRFLDEGWRYFNKMVQDYCIDPTLQHYTCMVDLLGHTGRLKEALDLIGQMRVRPDSAVWGSLLNACKIHKNVELGELALDRLIELEPNDSGNYVILSNIYAQAGQWDGVARVRRLMTDRGIKKSVACSWIEVKNEVHAFLSGDTTHTMSDAIYAELEKVTALVNEAGYVPKTETVFHDIEDDEKTRMVCSHSERLAIAFGLISTAHGTRLLITKNLRACEDCHDFIKFVSRVTQREITIRDVNRYHHFNDGACSCGDHW</sequence>
<dbReference type="Gene3D" id="1.25.40.10">
    <property type="entry name" value="Tetratricopeptide repeat domain"/>
    <property type="match status" value="4"/>
</dbReference>
<dbReference type="PANTHER" id="PTHR47926:SF470">
    <property type="entry name" value="DYW DOMAIN-CONTAINING PROTEIN"/>
    <property type="match status" value="1"/>
</dbReference>
<dbReference type="GO" id="GO:0008270">
    <property type="term" value="F:zinc ion binding"/>
    <property type="evidence" value="ECO:0007669"/>
    <property type="project" value="InterPro"/>
</dbReference>
<dbReference type="NCBIfam" id="TIGR00756">
    <property type="entry name" value="PPR"/>
    <property type="match status" value="3"/>
</dbReference>
<dbReference type="Proteomes" id="UP001443914">
    <property type="component" value="Unassembled WGS sequence"/>
</dbReference>
<dbReference type="Pfam" id="PF20431">
    <property type="entry name" value="E_motif"/>
    <property type="match status" value="1"/>
</dbReference>
<dbReference type="GO" id="GO:0003723">
    <property type="term" value="F:RNA binding"/>
    <property type="evidence" value="ECO:0007669"/>
    <property type="project" value="InterPro"/>
</dbReference>
<feature type="repeat" description="PPR" evidence="3">
    <location>
        <begin position="156"/>
        <end position="190"/>
    </location>
</feature>
<dbReference type="InterPro" id="IPR046960">
    <property type="entry name" value="PPR_At4g14850-like_plant"/>
</dbReference>
<accession>A0AAW1L012</accession>
<dbReference type="FunFam" id="1.25.40.10:FF:000243">
    <property type="entry name" value="Pentatricopeptide repeat-containing protein chloroplastic"/>
    <property type="match status" value="1"/>
</dbReference>
<proteinExistence type="inferred from homology"/>
<protein>
    <recommendedName>
        <fullName evidence="4">DYW domain-containing protein</fullName>
    </recommendedName>
</protein>
<dbReference type="FunFam" id="1.25.40.10:FF:001050">
    <property type="entry name" value="Pentatricopeptide repeat-containing protein At2g33760"/>
    <property type="match status" value="1"/>
</dbReference>